<keyword evidence="2" id="KW-1185">Reference proteome</keyword>
<dbReference type="GeneID" id="14875189"/>
<accession>F4PN27</accession>
<dbReference type="KEGG" id="dfa:DFA_05851"/>
<name>F4PN27_CACFS</name>
<evidence type="ECO:0000313" key="2">
    <source>
        <dbReference type="Proteomes" id="UP000007797"/>
    </source>
</evidence>
<sequence>MTVRQLRTRKSSNLLPVYNLSLKSFESKNTIVLVQKPKNLESSAEKRALAQFAKGDSMDIDQR</sequence>
<dbReference type="Proteomes" id="UP000007797">
    <property type="component" value="Unassembled WGS sequence"/>
</dbReference>
<protein>
    <submittedName>
        <fullName evidence="1">Uncharacterized protein</fullName>
    </submittedName>
</protein>
<gene>
    <name evidence="1" type="ORF">DFA_05851</name>
</gene>
<proteinExistence type="predicted"/>
<organism evidence="1 2">
    <name type="scientific">Cavenderia fasciculata</name>
    <name type="common">Slime mold</name>
    <name type="synonym">Dictyostelium fasciculatum</name>
    <dbReference type="NCBI Taxonomy" id="261658"/>
    <lineage>
        <taxon>Eukaryota</taxon>
        <taxon>Amoebozoa</taxon>
        <taxon>Evosea</taxon>
        <taxon>Eumycetozoa</taxon>
        <taxon>Dictyostelia</taxon>
        <taxon>Acytosteliales</taxon>
        <taxon>Cavenderiaceae</taxon>
        <taxon>Cavenderia</taxon>
    </lineage>
</organism>
<dbReference type="AlphaFoldDB" id="F4PN27"/>
<reference evidence="2" key="1">
    <citation type="journal article" date="2011" name="Genome Res.">
        <title>Phylogeny-wide analysis of social amoeba genomes highlights ancient origins for complex intercellular communication.</title>
        <authorList>
            <person name="Heidel A.J."/>
            <person name="Lawal H.M."/>
            <person name="Felder M."/>
            <person name="Schilde C."/>
            <person name="Helps N.R."/>
            <person name="Tunggal B."/>
            <person name="Rivero F."/>
            <person name="John U."/>
            <person name="Schleicher M."/>
            <person name="Eichinger L."/>
            <person name="Platzer M."/>
            <person name="Noegel A.A."/>
            <person name="Schaap P."/>
            <person name="Gloeckner G."/>
        </authorList>
    </citation>
    <scope>NUCLEOTIDE SEQUENCE [LARGE SCALE GENOMIC DNA]</scope>
    <source>
        <strain evidence="2">SH3</strain>
    </source>
</reference>
<dbReference type="EMBL" id="GL883008">
    <property type="protein sequence ID" value="EGG23717.1"/>
    <property type="molecule type" value="Genomic_DNA"/>
</dbReference>
<dbReference type="RefSeq" id="XP_004361568.1">
    <property type="nucleotide sequence ID" value="XM_004361511.1"/>
</dbReference>
<evidence type="ECO:0000313" key="1">
    <source>
        <dbReference type="EMBL" id="EGG23717.1"/>
    </source>
</evidence>